<dbReference type="EMBL" id="CP092873">
    <property type="protein sequence ID" value="UYV74051.1"/>
    <property type="molecule type" value="Genomic_DNA"/>
</dbReference>
<proteinExistence type="predicted"/>
<dbReference type="Proteomes" id="UP001235939">
    <property type="component" value="Chromosome 11"/>
</dbReference>
<evidence type="ECO:0000313" key="3">
    <source>
        <dbReference type="Proteomes" id="UP001235939"/>
    </source>
</evidence>
<sequence length="65" mass="7519">MDDQIIESVVDDQVSSDNEEELRDDDQNNKKNLIMLIALFKAFARFSGLKRTSALIQKKILDFFP</sequence>
<organism evidence="2 3">
    <name type="scientific">Cordylochernes scorpioides</name>
    <dbReference type="NCBI Taxonomy" id="51811"/>
    <lineage>
        <taxon>Eukaryota</taxon>
        <taxon>Metazoa</taxon>
        <taxon>Ecdysozoa</taxon>
        <taxon>Arthropoda</taxon>
        <taxon>Chelicerata</taxon>
        <taxon>Arachnida</taxon>
        <taxon>Pseudoscorpiones</taxon>
        <taxon>Cheliferoidea</taxon>
        <taxon>Chernetidae</taxon>
        <taxon>Cordylochernes</taxon>
    </lineage>
</organism>
<evidence type="ECO:0000256" key="1">
    <source>
        <dbReference type="SAM" id="MobiDB-lite"/>
    </source>
</evidence>
<evidence type="ECO:0000313" key="2">
    <source>
        <dbReference type="EMBL" id="UYV74051.1"/>
    </source>
</evidence>
<gene>
    <name evidence="2" type="ORF">LAZ67_11001973</name>
</gene>
<accession>A0ABY6KYT5</accession>
<name>A0ABY6KYT5_9ARAC</name>
<feature type="region of interest" description="Disordered" evidence="1">
    <location>
        <begin position="1"/>
        <end position="26"/>
    </location>
</feature>
<protein>
    <submittedName>
        <fullName evidence="2">Uncharacterized protein</fullName>
    </submittedName>
</protein>
<keyword evidence="3" id="KW-1185">Reference proteome</keyword>
<reference evidence="2 3" key="1">
    <citation type="submission" date="2022-01" db="EMBL/GenBank/DDBJ databases">
        <title>A chromosomal length assembly of Cordylochernes scorpioides.</title>
        <authorList>
            <person name="Zeh D."/>
            <person name="Zeh J."/>
        </authorList>
    </citation>
    <scope>NUCLEOTIDE SEQUENCE [LARGE SCALE GENOMIC DNA]</scope>
    <source>
        <strain evidence="2">IN4F17</strain>
        <tissue evidence="2">Whole Body</tissue>
    </source>
</reference>